<accession>A0A7W9L312</accession>
<sequence>MADHGTFYWNELMTRDVEAAKRFYGATLGWGFSEMPMPDGVYHLALLGDKMVGGIFDIGAPAFDGVPESWFAYIAVDDLDARLAKLREAGGTVDREPWDVPGVGRIAIVSDVNGATMGWIVPAAPSA</sequence>
<dbReference type="Pfam" id="PF00903">
    <property type="entry name" value="Glyoxalase"/>
    <property type="match status" value="1"/>
</dbReference>
<dbReference type="PANTHER" id="PTHR33993:SF14">
    <property type="entry name" value="GB|AAF24581.1"/>
    <property type="match status" value="1"/>
</dbReference>
<organism evidence="2 3">
    <name type="scientific">Prosthecomicrobium pneumaticum</name>
    <dbReference type="NCBI Taxonomy" id="81895"/>
    <lineage>
        <taxon>Bacteria</taxon>
        <taxon>Pseudomonadati</taxon>
        <taxon>Pseudomonadota</taxon>
        <taxon>Alphaproteobacteria</taxon>
        <taxon>Hyphomicrobiales</taxon>
        <taxon>Kaistiaceae</taxon>
        <taxon>Prosthecomicrobium</taxon>
    </lineage>
</organism>
<protein>
    <recommendedName>
        <fullName evidence="1">VOC domain-containing protein</fullName>
    </recommendedName>
</protein>
<dbReference type="AlphaFoldDB" id="A0A7W9L312"/>
<feature type="domain" description="VOC" evidence="1">
    <location>
        <begin position="6"/>
        <end position="122"/>
    </location>
</feature>
<evidence type="ECO:0000313" key="3">
    <source>
        <dbReference type="Proteomes" id="UP000523821"/>
    </source>
</evidence>
<dbReference type="EMBL" id="JACHOO010000006">
    <property type="protein sequence ID" value="MBB5754072.1"/>
    <property type="molecule type" value="Genomic_DNA"/>
</dbReference>
<comment type="caution">
    <text evidence="2">The sequence shown here is derived from an EMBL/GenBank/DDBJ whole genome shotgun (WGS) entry which is preliminary data.</text>
</comment>
<evidence type="ECO:0000313" key="2">
    <source>
        <dbReference type="EMBL" id="MBB5754072.1"/>
    </source>
</evidence>
<evidence type="ECO:0000259" key="1">
    <source>
        <dbReference type="PROSITE" id="PS51819"/>
    </source>
</evidence>
<dbReference type="Proteomes" id="UP000523821">
    <property type="component" value="Unassembled WGS sequence"/>
</dbReference>
<dbReference type="RefSeq" id="WP_183857441.1">
    <property type="nucleotide sequence ID" value="NZ_JACHOO010000006.1"/>
</dbReference>
<keyword evidence="3" id="KW-1185">Reference proteome</keyword>
<dbReference type="Gene3D" id="3.10.180.10">
    <property type="entry name" value="2,3-Dihydroxybiphenyl 1,2-Dioxygenase, domain 1"/>
    <property type="match status" value="1"/>
</dbReference>
<dbReference type="SUPFAM" id="SSF54593">
    <property type="entry name" value="Glyoxalase/Bleomycin resistance protein/Dihydroxybiphenyl dioxygenase"/>
    <property type="match status" value="1"/>
</dbReference>
<proteinExistence type="predicted"/>
<dbReference type="PANTHER" id="PTHR33993">
    <property type="entry name" value="GLYOXALASE-RELATED"/>
    <property type="match status" value="1"/>
</dbReference>
<dbReference type="InterPro" id="IPR052164">
    <property type="entry name" value="Anthracycline_SecMetBiosynth"/>
</dbReference>
<dbReference type="PROSITE" id="PS51819">
    <property type="entry name" value="VOC"/>
    <property type="match status" value="1"/>
</dbReference>
<gene>
    <name evidence="2" type="ORF">GGQ63_003147</name>
</gene>
<name>A0A7W9L312_9HYPH</name>
<reference evidence="2 3" key="1">
    <citation type="submission" date="2020-08" db="EMBL/GenBank/DDBJ databases">
        <title>Genomic Encyclopedia of Type Strains, Phase IV (KMG-IV): sequencing the most valuable type-strain genomes for metagenomic binning, comparative biology and taxonomic classification.</title>
        <authorList>
            <person name="Goeker M."/>
        </authorList>
    </citation>
    <scope>NUCLEOTIDE SEQUENCE [LARGE SCALE GENOMIC DNA]</scope>
    <source>
        <strain evidence="2 3">DSM 16268</strain>
    </source>
</reference>
<dbReference type="CDD" id="cd07247">
    <property type="entry name" value="SgaA_N_like"/>
    <property type="match status" value="1"/>
</dbReference>
<dbReference type="InterPro" id="IPR037523">
    <property type="entry name" value="VOC_core"/>
</dbReference>
<dbReference type="InterPro" id="IPR004360">
    <property type="entry name" value="Glyas_Fos-R_dOase_dom"/>
</dbReference>
<dbReference type="InterPro" id="IPR029068">
    <property type="entry name" value="Glyas_Bleomycin-R_OHBP_Dase"/>
</dbReference>